<name>A0A2U1KZ34_ARTAN</name>
<feature type="repeat" description="PPR" evidence="2">
    <location>
        <begin position="140"/>
        <end position="170"/>
    </location>
</feature>
<dbReference type="AlphaFoldDB" id="A0A2U1KZ34"/>
<dbReference type="Gene3D" id="1.25.40.10">
    <property type="entry name" value="Tetratricopeptide repeat domain"/>
    <property type="match status" value="2"/>
</dbReference>
<sequence>MGYHSNEYVSSALMTSYAKNGLTADALSIFNDDKLPHSVIHSNVIAGMYNRSGQYHKTQELFCEVGDPDTASWNILIAACSRNGDFKEAFELFHHMQMDRITPDNYTYISLLSICTKLCNLVLGSSLHGLMIKANFNLCDLMVCNVMIDMYGKCGSVWSAATIFDEMIEKNVVSWTALVSALGLNGYEQEAVERFKQMEMIGIEPDNIAFIAVLSACRHAGLVNEGMELFEKMREKYGIEPQMEHYLLVVDLMSRYGHLKEAEQLISGMPFPPNAGIWRSFLEGCNRQRTIEDLSLPIQAKYNIALDRSLYFPIFG</sequence>
<dbReference type="Pfam" id="PF13041">
    <property type="entry name" value="PPR_2"/>
    <property type="match status" value="1"/>
</dbReference>
<dbReference type="PANTHER" id="PTHR47926:SF423">
    <property type="entry name" value="REPEAT-CONTAINING PROTEIN, PUTATIVE-RELATED"/>
    <property type="match status" value="1"/>
</dbReference>
<reference evidence="3 4" key="1">
    <citation type="journal article" date="2018" name="Mol. Plant">
        <title>The genome of Artemisia annua provides insight into the evolution of Asteraceae family and artemisinin biosynthesis.</title>
        <authorList>
            <person name="Shen Q."/>
            <person name="Zhang L."/>
            <person name="Liao Z."/>
            <person name="Wang S."/>
            <person name="Yan T."/>
            <person name="Shi P."/>
            <person name="Liu M."/>
            <person name="Fu X."/>
            <person name="Pan Q."/>
            <person name="Wang Y."/>
            <person name="Lv Z."/>
            <person name="Lu X."/>
            <person name="Zhang F."/>
            <person name="Jiang W."/>
            <person name="Ma Y."/>
            <person name="Chen M."/>
            <person name="Hao X."/>
            <person name="Li L."/>
            <person name="Tang Y."/>
            <person name="Lv G."/>
            <person name="Zhou Y."/>
            <person name="Sun X."/>
            <person name="Brodelius P.E."/>
            <person name="Rose J.K.C."/>
            <person name="Tang K."/>
        </authorList>
    </citation>
    <scope>NUCLEOTIDE SEQUENCE [LARGE SCALE GENOMIC DNA]</scope>
    <source>
        <strain evidence="4">cv. Huhao1</strain>
        <tissue evidence="3">Leaf</tissue>
    </source>
</reference>
<organism evidence="3 4">
    <name type="scientific">Artemisia annua</name>
    <name type="common">Sweet wormwood</name>
    <dbReference type="NCBI Taxonomy" id="35608"/>
    <lineage>
        <taxon>Eukaryota</taxon>
        <taxon>Viridiplantae</taxon>
        <taxon>Streptophyta</taxon>
        <taxon>Embryophyta</taxon>
        <taxon>Tracheophyta</taxon>
        <taxon>Spermatophyta</taxon>
        <taxon>Magnoliopsida</taxon>
        <taxon>eudicotyledons</taxon>
        <taxon>Gunneridae</taxon>
        <taxon>Pentapetalae</taxon>
        <taxon>asterids</taxon>
        <taxon>campanulids</taxon>
        <taxon>Asterales</taxon>
        <taxon>Asteraceae</taxon>
        <taxon>Asteroideae</taxon>
        <taxon>Anthemideae</taxon>
        <taxon>Artemisiinae</taxon>
        <taxon>Artemisia</taxon>
    </lineage>
</organism>
<dbReference type="Proteomes" id="UP000245207">
    <property type="component" value="Unassembled WGS sequence"/>
</dbReference>
<dbReference type="GO" id="GO:0009451">
    <property type="term" value="P:RNA modification"/>
    <property type="evidence" value="ECO:0007669"/>
    <property type="project" value="InterPro"/>
</dbReference>
<dbReference type="Pfam" id="PF01535">
    <property type="entry name" value="PPR"/>
    <property type="match status" value="4"/>
</dbReference>
<protein>
    <submittedName>
        <fullName evidence="3">Pentatricopeptide repeat-containing protein</fullName>
    </submittedName>
</protein>
<keyword evidence="4" id="KW-1185">Reference proteome</keyword>
<dbReference type="InterPro" id="IPR011990">
    <property type="entry name" value="TPR-like_helical_dom_sf"/>
</dbReference>
<dbReference type="PANTHER" id="PTHR47926">
    <property type="entry name" value="PENTATRICOPEPTIDE REPEAT-CONTAINING PROTEIN"/>
    <property type="match status" value="1"/>
</dbReference>
<dbReference type="InterPro" id="IPR002885">
    <property type="entry name" value="PPR_rpt"/>
</dbReference>
<evidence type="ECO:0000256" key="2">
    <source>
        <dbReference type="PROSITE-ProRule" id="PRU00708"/>
    </source>
</evidence>
<dbReference type="STRING" id="35608.A0A2U1KZ34"/>
<keyword evidence="1" id="KW-0677">Repeat</keyword>
<dbReference type="OrthoDB" id="1913111at2759"/>
<accession>A0A2U1KZ34</accession>
<feature type="repeat" description="PPR" evidence="2">
    <location>
        <begin position="206"/>
        <end position="236"/>
    </location>
</feature>
<proteinExistence type="predicted"/>
<dbReference type="InterPro" id="IPR046960">
    <property type="entry name" value="PPR_At4g14850-like_plant"/>
</dbReference>
<evidence type="ECO:0000313" key="3">
    <source>
        <dbReference type="EMBL" id="PWA42027.1"/>
    </source>
</evidence>
<dbReference type="GO" id="GO:0003723">
    <property type="term" value="F:RNA binding"/>
    <property type="evidence" value="ECO:0007669"/>
    <property type="project" value="InterPro"/>
</dbReference>
<evidence type="ECO:0000256" key="1">
    <source>
        <dbReference type="ARBA" id="ARBA00022737"/>
    </source>
</evidence>
<dbReference type="EMBL" id="PKPP01012669">
    <property type="protein sequence ID" value="PWA42027.1"/>
    <property type="molecule type" value="Genomic_DNA"/>
</dbReference>
<comment type="caution">
    <text evidence="3">The sequence shown here is derived from an EMBL/GenBank/DDBJ whole genome shotgun (WGS) entry which is preliminary data.</text>
</comment>
<dbReference type="FunFam" id="1.25.40.10:FF:000242">
    <property type="entry name" value="Pentatricopeptide repeat-containing protein"/>
    <property type="match status" value="1"/>
</dbReference>
<dbReference type="PROSITE" id="PS51375">
    <property type="entry name" value="PPR"/>
    <property type="match status" value="4"/>
</dbReference>
<dbReference type="NCBIfam" id="TIGR00756">
    <property type="entry name" value="PPR"/>
    <property type="match status" value="4"/>
</dbReference>
<gene>
    <name evidence="3" type="ORF">CTI12_AA547340</name>
</gene>
<feature type="repeat" description="PPR" evidence="2">
    <location>
        <begin position="69"/>
        <end position="103"/>
    </location>
</feature>
<evidence type="ECO:0000313" key="4">
    <source>
        <dbReference type="Proteomes" id="UP000245207"/>
    </source>
</evidence>
<feature type="repeat" description="PPR" evidence="2">
    <location>
        <begin position="171"/>
        <end position="205"/>
    </location>
</feature>
<dbReference type="FunFam" id="1.25.40.10:FF:001096">
    <property type="entry name" value="Pentatricopeptide repeat-containing protein"/>
    <property type="match status" value="1"/>
</dbReference>